<name>A0ABN7R723_9BACT</name>
<dbReference type="Proteomes" id="UP000679725">
    <property type="component" value="Unassembled WGS sequence"/>
</dbReference>
<gene>
    <name evidence="2" type="ORF">DYBT9623_02592</name>
</gene>
<organism evidence="2 3">
    <name type="scientific">Dyadobacter linearis</name>
    <dbReference type="NCBI Taxonomy" id="2823330"/>
    <lineage>
        <taxon>Bacteria</taxon>
        <taxon>Pseudomonadati</taxon>
        <taxon>Bacteroidota</taxon>
        <taxon>Cytophagia</taxon>
        <taxon>Cytophagales</taxon>
        <taxon>Spirosomataceae</taxon>
        <taxon>Dyadobacter</taxon>
    </lineage>
</organism>
<dbReference type="InterPro" id="IPR012336">
    <property type="entry name" value="Thioredoxin-like_fold"/>
</dbReference>
<feature type="domain" description="Thioredoxin-like fold" evidence="1">
    <location>
        <begin position="1"/>
        <end position="93"/>
    </location>
</feature>
<sequence length="99" mass="11312">MIAECAAQHGRFWEAHDLLYESVPVDPIDFSQIYDKLGLRNVACKDSLKLVSRISLSMNNLRSLGITSTPTMLINDRVYYGPLTFDAIERFMNDLFIKP</sequence>
<evidence type="ECO:0000259" key="1">
    <source>
        <dbReference type="Pfam" id="PF13462"/>
    </source>
</evidence>
<reference evidence="2 3" key="1">
    <citation type="submission" date="2021-04" db="EMBL/GenBank/DDBJ databases">
        <authorList>
            <person name="Rodrigo-Torres L."/>
            <person name="Arahal R. D."/>
            <person name="Lucena T."/>
        </authorList>
    </citation>
    <scope>NUCLEOTIDE SEQUENCE [LARGE SCALE GENOMIC DNA]</scope>
    <source>
        <strain evidence="2 3">CECT 9623</strain>
    </source>
</reference>
<dbReference type="EMBL" id="CAJRAU010000003">
    <property type="protein sequence ID" value="CAG5069855.1"/>
    <property type="molecule type" value="Genomic_DNA"/>
</dbReference>
<keyword evidence="3" id="KW-1185">Reference proteome</keyword>
<comment type="caution">
    <text evidence="2">The sequence shown here is derived from an EMBL/GenBank/DDBJ whole genome shotgun (WGS) entry which is preliminary data.</text>
</comment>
<evidence type="ECO:0000313" key="3">
    <source>
        <dbReference type="Proteomes" id="UP000679725"/>
    </source>
</evidence>
<dbReference type="CDD" id="cd02972">
    <property type="entry name" value="DsbA_family"/>
    <property type="match status" value="1"/>
</dbReference>
<dbReference type="Pfam" id="PF13462">
    <property type="entry name" value="Thioredoxin_4"/>
    <property type="match status" value="1"/>
</dbReference>
<accession>A0ABN7R723</accession>
<dbReference type="RefSeq" id="WP_215233934.1">
    <property type="nucleotide sequence ID" value="NZ_CAJRAU010000003.1"/>
</dbReference>
<protein>
    <recommendedName>
        <fullName evidence="1">Thioredoxin-like fold domain-containing protein</fullName>
    </recommendedName>
</protein>
<dbReference type="Gene3D" id="3.40.30.10">
    <property type="entry name" value="Glutaredoxin"/>
    <property type="match status" value="1"/>
</dbReference>
<dbReference type="SUPFAM" id="SSF52833">
    <property type="entry name" value="Thioredoxin-like"/>
    <property type="match status" value="1"/>
</dbReference>
<evidence type="ECO:0000313" key="2">
    <source>
        <dbReference type="EMBL" id="CAG5069855.1"/>
    </source>
</evidence>
<proteinExistence type="predicted"/>
<dbReference type="InterPro" id="IPR036249">
    <property type="entry name" value="Thioredoxin-like_sf"/>
</dbReference>